<dbReference type="PRINTS" id="PR00455">
    <property type="entry name" value="HTHTETR"/>
</dbReference>
<feature type="DNA-binding region" description="H-T-H motif" evidence="2">
    <location>
        <begin position="42"/>
        <end position="61"/>
    </location>
</feature>
<organism evidence="4 5">
    <name type="scientific">Thermocatellispora tengchongensis</name>
    <dbReference type="NCBI Taxonomy" id="1073253"/>
    <lineage>
        <taxon>Bacteria</taxon>
        <taxon>Bacillati</taxon>
        <taxon>Actinomycetota</taxon>
        <taxon>Actinomycetes</taxon>
        <taxon>Streptosporangiales</taxon>
        <taxon>Streptosporangiaceae</taxon>
        <taxon>Thermocatellispora</taxon>
    </lineage>
</organism>
<dbReference type="InterPro" id="IPR023772">
    <property type="entry name" value="DNA-bd_HTH_TetR-type_CS"/>
</dbReference>
<evidence type="ECO:0000313" key="4">
    <source>
        <dbReference type="EMBL" id="MBB5139759.1"/>
    </source>
</evidence>
<dbReference type="Pfam" id="PF00440">
    <property type="entry name" value="TetR_N"/>
    <property type="match status" value="1"/>
</dbReference>
<dbReference type="SUPFAM" id="SSF46689">
    <property type="entry name" value="Homeodomain-like"/>
    <property type="match status" value="1"/>
</dbReference>
<dbReference type="InterPro" id="IPR009057">
    <property type="entry name" value="Homeodomain-like_sf"/>
</dbReference>
<dbReference type="GO" id="GO:0003700">
    <property type="term" value="F:DNA-binding transcription factor activity"/>
    <property type="evidence" value="ECO:0007669"/>
    <property type="project" value="TreeGrafter"/>
</dbReference>
<dbReference type="Pfam" id="PF17918">
    <property type="entry name" value="TetR_C_15"/>
    <property type="match status" value="1"/>
</dbReference>
<keyword evidence="5" id="KW-1185">Reference proteome</keyword>
<keyword evidence="1 2" id="KW-0238">DNA-binding</keyword>
<dbReference type="PROSITE" id="PS01081">
    <property type="entry name" value="HTH_TETR_1"/>
    <property type="match status" value="1"/>
</dbReference>
<dbReference type="EMBL" id="JACHGN010000032">
    <property type="protein sequence ID" value="MBB5139759.1"/>
    <property type="molecule type" value="Genomic_DNA"/>
</dbReference>
<reference evidence="4 5" key="1">
    <citation type="submission" date="2020-08" db="EMBL/GenBank/DDBJ databases">
        <title>Genomic Encyclopedia of Type Strains, Phase IV (KMG-IV): sequencing the most valuable type-strain genomes for metagenomic binning, comparative biology and taxonomic classification.</title>
        <authorList>
            <person name="Goeker M."/>
        </authorList>
    </citation>
    <scope>NUCLEOTIDE SEQUENCE [LARGE SCALE GENOMIC DNA]</scope>
    <source>
        <strain evidence="4 5">DSM 45615</strain>
    </source>
</reference>
<dbReference type="PROSITE" id="PS50977">
    <property type="entry name" value="HTH_TETR_2"/>
    <property type="match status" value="1"/>
</dbReference>
<gene>
    <name evidence="4" type="ORF">HNP84_009523</name>
</gene>
<dbReference type="GO" id="GO:0000976">
    <property type="term" value="F:transcription cis-regulatory region binding"/>
    <property type="evidence" value="ECO:0007669"/>
    <property type="project" value="TreeGrafter"/>
</dbReference>
<dbReference type="PANTHER" id="PTHR30055:SF226">
    <property type="entry name" value="HTH-TYPE TRANSCRIPTIONAL REGULATOR PKSA"/>
    <property type="match status" value="1"/>
</dbReference>
<name>A0A840PLD3_9ACTN</name>
<dbReference type="InterPro" id="IPR001647">
    <property type="entry name" value="HTH_TetR"/>
</dbReference>
<evidence type="ECO:0000256" key="1">
    <source>
        <dbReference type="ARBA" id="ARBA00023125"/>
    </source>
</evidence>
<dbReference type="RefSeq" id="WP_185056571.1">
    <property type="nucleotide sequence ID" value="NZ_BAABIX010000034.1"/>
</dbReference>
<evidence type="ECO:0000313" key="5">
    <source>
        <dbReference type="Proteomes" id="UP000578449"/>
    </source>
</evidence>
<dbReference type="AlphaFoldDB" id="A0A840PLD3"/>
<dbReference type="Proteomes" id="UP000578449">
    <property type="component" value="Unassembled WGS sequence"/>
</dbReference>
<dbReference type="PANTHER" id="PTHR30055">
    <property type="entry name" value="HTH-TYPE TRANSCRIPTIONAL REGULATOR RUTR"/>
    <property type="match status" value="1"/>
</dbReference>
<comment type="caution">
    <text evidence="4">The sequence shown here is derived from an EMBL/GenBank/DDBJ whole genome shotgun (WGS) entry which is preliminary data.</text>
</comment>
<accession>A0A840PLD3</accession>
<dbReference type="InterPro" id="IPR041669">
    <property type="entry name" value="TetR_C_15"/>
</dbReference>
<evidence type="ECO:0000256" key="2">
    <source>
        <dbReference type="PROSITE-ProRule" id="PRU00335"/>
    </source>
</evidence>
<protein>
    <submittedName>
        <fullName evidence="4">AcrR family transcriptional regulator</fullName>
    </submittedName>
</protein>
<proteinExistence type="predicted"/>
<dbReference type="InterPro" id="IPR050109">
    <property type="entry name" value="HTH-type_TetR-like_transc_reg"/>
</dbReference>
<sequence length="208" mass="23057">MPEPGPAEERPVRRQARGLKRMEAILDAAEEEIAEVGFANATTNSVAARAGISPGSLYQFFRNKDEILEGLVRRYETEQGAFWRAHLTDDDAHTEMGALIDRLVDAMVEFKASRPAFWALFHGSATSDRLAEVARDLHEGVAFRLAEVFELRSPHLPPERCLTLARMATAMVRAVMPLVVTAKPEDSPALVEELKTMLRAYLTPALDG</sequence>
<dbReference type="Gene3D" id="1.10.357.10">
    <property type="entry name" value="Tetracycline Repressor, domain 2"/>
    <property type="match status" value="1"/>
</dbReference>
<evidence type="ECO:0000259" key="3">
    <source>
        <dbReference type="PROSITE" id="PS50977"/>
    </source>
</evidence>
<feature type="domain" description="HTH tetR-type" evidence="3">
    <location>
        <begin position="19"/>
        <end position="79"/>
    </location>
</feature>